<reference evidence="1" key="1">
    <citation type="submission" date="2021-05" db="EMBL/GenBank/DDBJ databases">
        <authorList>
            <person name="Alioto T."/>
            <person name="Alioto T."/>
            <person name="Gomez Garrido J."/>
        </authorList>
    </citation>
    <scope>NUCLEOTIDE SEQUENCE</scope>
</reference>
<name>A0A8D8LAC9_9HEMI</name>
<protein>
    <submittedName>
        <fullName evidence="1">Uncharacterized protein</fullName>
    </submittedName>
</protein>
<organism evidence="1">
    <name type="scientific">Cacopsylla melanoneura</name>
    <dbReference type="NCBI Taxonomy" id="428564"/>
    <lineage>
        <taxon>Eukaryota</taxon>
        <taxon>Metazoa</taxon>
        <taxon>Ecdysozoa</taxon>
        <taxon>Arthropoda</taxon>
        <taxon>Hexapoda</taxon>
        <taxon>Insecta</taxon>
        <taxon>Pterygota</taxon>
        <taxon>Neoptera</taxon>
        <taxon>Paraneoptera</taxon>
        <taxon>Hemiptera</taxon>
        <taxon>Sternorrhyncha</taxon>
        <taxon>Psylloidea</taxon>
        <taxon>Psyllidae</taxon>
        <taxon>Psyllinae</taxon>
        <taxon>Cacopsylla</taxon>
    </lineage>
</organism>
<dbReference type="EMBL" id="HBUF01006124">
    <property type="protein sequence ID" value="CAG6607004.1"/>
    <property type="molecule type" value="Transcribed_RNA"/>
</dbReference>
<proteinExistence type="predicted"/>
<dbReference type="AlphaFoldDB" id="A0A8D8LAC9"/>
<evidence type="ECO:0000313" key="1">
    <source>
        <dbReference type="EMBL" id="CAG6607004.1"/>
    </source>
</evidence>
<sequence>MGGNCPYNNNFGGTCLERKYSKPRVLFFFLCSRKLLEFHSYPAFPYIGGKQGKESGRCGFGFQQFSLILIDLNISVSTNENGAALDRKRRCVLHDGRTLL</sequence>
<accession>A0A8D8LAC9</accession>